<comment type="caution">
    <text evidence="4">The sequence shown here is derived from an EMBL/GenBank/DDBJ whole genome shotgun (WGS) entry which is preliminary data.</text>
</comment>
<dbReference type="InterPro" id="IPR004640">
    <property type="entry name" value="HscB"/>
</dbReference>
<dbReference type="PANTHER" id="PTHR14021">
    <property type="entry name" value="IRON-SULFUR CLUSTER CO-CHAPERONE PROTEIN HSCB"/>
    <property type="match status" value="1"/>
</dbReference>
<proteinExistence type="inferred from homology"/>
<dbReference type="GO" id="GO:0005739">
    <property type="term" value="C:mitochondrion"/>
    <property type="evidence" value="ECO:0007669"/>
    <property type="project" value="TreeGrafter"/>
</dbReference>
<dbReference type="GO" id="GO:0051087">
    <property type="term" value="F:protein-folding chaperone binding"/>
    <property type="evidence" value="ECO:0007669"/>
    <property type="project" value="InterPro"/>
</dbReference>
<reference evidence="4" key="1">
    <citation type="submission" date="2021-07" db="EMBL/GenBank/DDBJ databases">
        <title>Draft genome of Mortierella alpina, strain LL118, isolated from an aspen leaf litter sample.</title>
        <authorList>
            <person name="Yang S."/>
            <person name="Vinatzer B.A."/>
        </authorList>
    </citation>
    <scope>NUCLEOTIDE SEQUENCE</scope>
    <source>
        <strain evidence="4">LL118</strain>
    </source>
</reference>
<gene>
    <name evidence="4" type="ORF">KVV02_008428</name>
</gene>
<keyword evidence="2" id="KW-0143">Chaperone</keyword>
<evidence type="ECO:0000256" key="1">
    <source>
        <dbReference type="ARBA" id="ARBA00010476"/>
    </source>
</evidence>
<comment type="similarity">
    <text evidence="1">Belongs to the HscB family.</text>
</comment>
<dbReference type="InterPro" id="IPR009073">
    <property type="entry name" value="HscB_oligo_C"/>
</dbReference>
<dbReference type="Proteomes" id="UP000717515">
    <property type="component" value="Unassembled WGS sequence"/>
</dbReference>
<dbReference type="SUPFAM" id="SSF47144">
    <property type="entry name" value="HSC20 (HSCB), C-terminal oligomerisation domain"/>
    <property type="match status" value="1"/>
</dbReference>
<dbReference type="GO" id="GO:0044571">
    <property type="term" value="P:[2Fe-2S] cluster assembly"/>
    <property type="evidence" value="ECO:0007669"/>
    <property type="project" value="InterPro"/>
</dbReference>
<organism evidence="4 5">
    <name type="scientific">Mortierella alpina</name>
    <name type="common">Oleaginous fungus</name>
    <name type="synonym">Mortierella renispora</name>
    <dbReference type="NCBI Taxonomy" id="64518"/>
    <lineage>
        <taxon>Eukaryota</taxon>
        <taxon>Fungi</taxon>
        <taxon>Fungi incertae sedis</taxon>
        <taxon>Mucoromycota</taxon>
        <taxon>Mortierellomycotina</taxon>
        <taxon>Mortierellomycetes</taxon>
        <taxon>Mortierellales</taxon>
        <taxon>Mortierellaceae</taxon>
        <taxon>Mortierella</taxon>
    </lineage>
</organism>
<evidence type="ECO:0000259" key="3">
    <source>
        <dbReference type="PROSITE" id="PS50076"/>
    </source>
</evidence>
<dbReference type="AlphaFoldDB" id="A0A9P8AB17"/>
<dbReference type="InterPro" id="IPR036869">
    <property type="entry name" value="J_dom_sf"/>
</dbReference>
<evidence type="ECO:0000313" key="5">
    <source>
        <dbReference type="Proteomes" id="UP000717515"/>
    </source>
</evidence>
<dbReference type="Pfam" id="PF07743">
    <property type="entry name" value="HSCB_C"/>
    <property type="match status" value="1"/>
</dbReference>
<accession>A0A9P8AB17</accession>
<protein>
    <recommendedName>
        <fullName evidence="3">J domain-containing protein</fullName>
    </recommendedName>
</protein>
<dbReference type="InterPro" id="IPR001623">
    <property type="entry name" value="DnaJ_domain"/>
</dbReference>
<sequence length="388" mass="43117">MGANGMSRYPYRVCTLAEEKVDSVLNQVIIFLEKSQGGKSDFRPKSLCPLALFITHIVALAVMSPWIPARRALSTSVAEAVHTRVASASSTRSQISRSTRGPIASRSYASLSTPHVQPFTTHWTPNRSPTALAPLASSQTTRTFIRNAMIRHMLPVVSYFHSSASVHHAQSSKTETDTPKRPATRACWKCGTPVPFLAFQCTNADCKVVQTLAPGANYFEILGLGSEPTFDIDVKDLRIKFFKIQQQIHPDSYSQNTNGDQVYAQQQSSLTNKAYATLKEPLSRANYILELLGAPIHETESLDKSELLMEVMEARELLEDAQTEEEVDDLKHVNDARIKDAVSGLSKAFKDQDMQQAKTLAIQLQYWIRINNVIRDWAAGKTIVADHV</sequence>
<dbReference type="PROSITE" id="PS50076">
    <property type="entry name" value="DNAJ_2"/>
    <property type="match status" value="1"/>
</dbReference>
<feature type="domain" description="J" evidence="3">
    <location>
        <begin position="217"/>
        <end position="291"/>
    </location>
</feature>
<evidence type="ECO:0000313" key="4">
    <source>
        <dbReference type="EMBL" id="KAG9325996.1"/>
    </source>
</evidence>
<evidence type="ECO:0000256" key="2">
    <source>
        <dbReference type="ARBA" id="ARBA00023186"/>
    </source>
</evidence>
<dbReference type="EMBL" id="JAIFTL010000028">
    <property type="protein sequence ID" value="KAG9325996.1"/>
    <property type="molecule type" value="Genomic_DNA"/>
</dbReference>
<dbReference type="Gene3D" id="1.20.1280.20">
    <property type="entry name" value="HscB, C-terminal domain"/>
    <property type="match status" value="1"/>
</dbReference>
<name>A0A9P8AB17_MORAP</name>
<dbReference type="GO" id="GO:0001671">
    <property type="term" value="F:ATPase activator activity"/>
    <property type="evidence" value="ECO:0007669"/>
    <property type="project" value="InterPro"/>
</dbReference>
<dbReference type="SUPFAM" id="SSF46565">
    <property type="entry name" value="Chaperone J-domain"/>
    <property type="match status" value="1"/>
</dbReference>
<dbReference type="GO" id="GO:0051259">
    <property type="term" value="P:protein complex oligomerization"/>
    <property type="evidence" value="ECO:0007669"/>
    <property type="project" value="InterPro"/>
</dbReference>
<dbReference type="PANTHER" id="PTHR14021:SF15">
    <property type="entry name" value="IRON-SULFUR CLUSTER CO-CHAPERONE PROTEIN HSCB"/>
    <property type="match status" value="1"/>
</dbReference>
<dbReference type="InterPro" id="IPR036386">
    <property type="entry name" value="HscB_C_sf"/>
</dbReference>
<dbReference type="NCBIfam" id="TIGR00714">
    <property type="entry name" value="hscB"/>
    <property type="match status" value="1"/>
</dbReference>
<dbReference type="Gene3D" id="1.10.287.110">
    <property type="entry name" value="DnaJ domain"/>
    <property type="match status" value="1"/>
</dbReference>